<evidence type="ECO:0000313" key="3">
    <source>
        <dbReference type="Proteomes" id="UP000184172"/>
    </source>
</evidence>
<keyword evidence="3" id="KW-1185">Reference proteome</keyword>
<evidence type="ECO:0008006" key="4">
    <source>
        <dbReference type="Google" id="ProtNLM"/>
    </source>
</evidence>
<feature type="transmembrane region" description="Helical" evidence="1">
    <location>
        <begin position="21"/>
        <end position="40"/>
    </location>
</feature>
<keyword evidence="1" id="KW-1133">Transmembrane helix</keyword>
<evidence type="ECO:0000313" key="2">
    <source>
        <dbReference type="EMBL" id="SHI92886.1"/>
    </source>
</evidence>
<keyword evidence="1" id="KW-0812">Transmembrane</keyword>
<accession>A0A1M6F5F0</accession>
<keyword evidence="1" id="KW-0472">Membrane</keyword>
<dbReference type="AlphaFoldDB" id="A0A1M6F5F0"/>
<dbReference type="EMBL" id="FQYV01000007">
    <property type="protein sequence ID" value="SHI92886.1"/>
    <property type="molecule type" value="Genomic_DNA"/>
</dbReference>
<dbReference type="STRING" id="797419.SAMN05216556_10850"/>
<sequence>MVATICLHGVWFLKKDSSIRLNIFTILSLVIMYSIAFEYYLPKQSFRYTGDIWDVVCYSLGGIVFYLLQKIESNTSTK</sequence>
<evidence type="ECO:0000256" key="1">
    <source>
        <dbReference type="SAM" id="Phobius"/>
    </source>
</evidence>
<gene>
    <name evidence="2" type="ORF">SAMN04487908_10749</name>
</gene>
<proteinExistence type="predicted"/>
<name>A0A1M6F5F0_9FLAO</name>
<dbReference type="Proteomes" id="UP000184172">
    <property type="component" value="Unassembled WGS sequence"/>
</dbReference>
<organism evidence="2 3">
    <name type="scientific">Aequorivita viscosa</name>
    <dbReference type="NCBI Taxonomy" id="797419"/>
    <lineage>
        <taxon>Bacteria</taxon>
        <taxon>Pseudomonadati</taxon>
        <taxon>Bacteroidota</taxon>
        <taxon>Flavobacteriia</taxon>
        <taxon>Flavobacteriales</taxon>
        <taxon>Flavobacteriaceae</taxon>
        <taxon>Aequorivita</taxon>
    </lineage>
</organism>
<reference evidence="3" key="1">
    <citation type="submission" date="2016-11" db="EMBL/GenBank/DDBJ databases">
        <authorList>
            <person name="Varghese N."/>
            <person name="Submissions S."/>
        </authorList>
    </citation>
    <scope>NUCLEOTIDE SEQUENCE [LARGE SCALE GENOMIC DNA]</scope>
    <source>
        <strain evidence="3">DSM 26349</strain>
    </source>
</reference>
<protein>
    <recommendedName>
        <fullName evidence="4">VanZ like family protein</fullName>
    </recommendedName>
</protein>
<feature type="transmembrane region" description="Helical" evidence="1">
    <location>
        <begin position="52"/>
        <end position="68"/>
    </location>
</feature>